<evidence type="ECO:0000256" key="4">
    <source>
        <dbReference type="ARBA" id="ARBA00022723"/>
    </source>
</evidence>
<feature type="transmembrane region" description="Helical" evidence="9">
    <location>
        <begin position="71"/>
        <end position="91"/>
    </location>
</feature>
<evidence type="ECO:0000313" key="13">
    <source>
        <dbReference type="Proteomes" id="UP001175271"/>
    </source>
</evidence>
<comment type="pathway">
    <text evidence="1">Protein modification; protein sumoylation.</text>
</comment>
<dbReference type="EMBL" id="JAUCMV010000001">
    <property type="protein sequence ID" value="KAK0426827.1"/>
    <property type="molecule type" value="Genomic_DNA"/>
</dbReference>
<dbReference type="Gene3D" id="2.60.120.780">
    <property type="entry name" value="PINIT domain"/>
    <property type="match status" value="1"/>
</dbReference>
<feature type="transmembrane region" description="Helical" evidence="9">
    <location>
        <begin position="219"/>
        <end position="240"/>
    </location>
</feature>
<keyword evidence="4" id="KW-0479">Metal-binding</keyword>
<keyword evidence="5 8" id="KW-0863">Zinc-finger</keyword>
<dbReference type="GO" id="GO:0061665">
    <property type="term" value="F:SUMO ligase activity"/>
    <property type="evidence" value="ECO:0007669"/>
    <property type="project" value="TreeGrafter"/>
</dbReference>
<dbReference type="GO" id="GO:0008270">
    <property type="term" value="F:zinc ion binding"/>
    <property type="evidence" value="ECO:0007669"/>
    <property type="project" value="UniProtKB-KW"/>
</dbReference>
<dbReference type="Gene3D" id="3.30.40.10">
    <property type="entry name" value="Zinc/RING finger domain, C3HC4 (zinc finger)"/>
    <property type="match status" value="1"/>
</dbReference>
<evidence type="ECO:0000259" key="11">
    <source>
        <dbReference type="PROSITE" id="PS51466"/>
    </source>
</evidence>
<keyword evidence="3" id="KW-0808">Transferase</keyword>
<keyword evidence="13" id="KW-1185">Reference proteome</keyword>
<feature type="domain" description="SP-RING-type" evidence="10">
    <location>
        <begin position="472"/>
        <end position="557"/>
    </location>
</feature>
<evidence type="ECO:0000256" key="1">
    <source>
        <dbReference type="ARBA" id="ARBA00004718"/>
    </source>
</evidence>
<evidence type="ECO:0008006" key="14">
    <source>
        <dbReference type="Google" id="ProtNLM"/>
    </source>
</evidence>
<feature type="domain" description="PINIT" evidence="11">
    <location>
        <begin position="265"/>
        <end position="439"/>
    </location>
</feature>
<dbReference type="GO" id="GO:0000785">
    <property type="term" value="C:chromatin"/>
    <property type="evidence" value="ECO:0007669"/>
    <property type="project" value="TreeGrafter"/>
</dbReference>
<comment type="similarity">
    <text evidence="2">Belongs to the PIAS family.</text>
</comment>
<dbReference type="AlphaFoldDB" id="A0AA39MAA5"/>
<dbReference type="InterPro" id="IPR038654">
    <property type="entry name" value="PINIT_sf"/>
</dbReference>
<evidence type="ECO:0000256" key="3">
    <source>
        <dbReference type="ARBA" id="ARBA00022679"/>
    </source>
</evidence>
<dbReference type="GO" id="GO:0006357">
    <property type="term" value="P:regulation of transcription by RNA polymerase II"/>
    <property type="evidence" value="ECO:0007669"/>
    <property type="project" value="TreeGrafter"/>
</dbReference>
<keyword evidence="9" id="KW-0472">Membrane</keyword>
<dbReference type="Pfam" id="PF02891">
    <property type="entry name" value="zf-MIZ"/>
    <property type="match status" value="1"/>
</dbReference>
<feature type="transmembrane region" description="Helical" evidence="9">
    <location>
        <begin position="121"/>
        <end position="143"/>
    </location>
</feature>
<dbReference type="PANTHER" id="PTHR10782:SF94">
    <property type="entry name" value="SUPPRESSOR OF VARIEGATION 2-10, ISOFORM I"/>
    <property type="match status" value="1"/>
</dbReference>
<keyword evidence="9" id="KW-0812">Transmembrane</keyword>
<evidence type="ECO:0000256" key="5">
    <source>
        <dbReference type="ARBA" id="ARBA00022771"/>
    </source>
</evidence>
<comment type="caution">
    <text evidence="12">The sequence shown here is derived from an EMBL/GenBank/DDBJ whole genome shotgun (WGS) entry which is preliminary data.</text>
</comment>
<reference evidence="12" key="1">
    <citation type="submission" date="2023-06" db="EMBL/GenBank/DDBJ databases">
        <title>Genomic analysis of the entomopathogenic nematode Steinernema hermaphroditum.</title>
        <authorList>
            <person name="Schwarz E.M."/>
            <person name="Heppert J.K."/>
            <person name="Baniya A."/>
            <person name="Schwartz H.T."/>
            <person name="Tan C.-H."/>
            <person name="Antoshechkin I."/>
            <person name="Sternberg P.W."/>
            <person name="Goodrich-Blair H."/>
            <person name="Dillman A.R."/>
        </authorList>
    </citation>
    <scope>NUCLEOTIDE SEQUENCE</scope>
    <source>
        <strain evidence="12">PS9179</strain>
        <tissue evidence="12">Whole animal</tissue>
    </source>
</reference>
<name>A0AA39MAA5_9BILA</name>
<evidence type="ECO:0000256" key="6">
    <source>
        <dbReference type="ARBA" id="ARBA00022786"/>
    </source>
</evidence>
<dbReference type="GO" id="GO:0016925">
    <property type="term" value="P:protein sumoylation"/>
    <property type="evidence" value="ECO:0007669"/>
    <property type="project" value="TreeGrafter"/>
</dbReference>
<feature type="transmembrane region" description="Helical" evidence="9">
    <location>
        <begin position="6"/>
        <end position="28"/>
    </location>
</feature>
<evidence type="ECO:0000256" key="9">
    <source>
        <dbReference type="SAM" id="Phobius"/>
    </source>
</evidence>
<dbReference type="GO" id="GO:0003712">
    <property type="term" value="F:transcription coregulator activity"/>
    <property type="evidence" value="ECO:0007669"/>
    <property type="project" value="TreeGrafter"/>
</dbReference>
<dbReference type="PROSITE" id="PS51466">
    <property type="entry name" value="PINIT"/>
    <property type="match status" value="1"/>
</dbReference>
<dbReference type="InterPro" id="IPR004181">
    <property type="entry name" value="Znf_MIZ"/>
</dbReference>
<gene>
    <name evidence="12" type="ORF">QR680_009919</name>
</gene>
<keyword evidence="6" id="KW-0833">Ubl conjugation pathway</keyword>
<organism evidence="12 13">
    <name type="scientific">Steinernema hermaphroditum</name>
    <dbReference type="NCBI Taxonomy" id="289476"/>
    <lineage>
        <taxon>Eukaryota</taxon>
        <taxon>Metazoa</taxon>
        <taxon>Ecdysozoa</taxon>
        <taxon>Nematoda</taxon>
        <taxon>Chromadorea</taxon>
        <taxon>Rhabditida</taxon>
        <taxon>Tylenchina</taxon>
        <taxon>Panagrolaimomorpha</taxon>
        <taxon>Strongyloidoidea</taxon>
        <taxon>Steinernematidae</taxon>
        <taxon>Steinernema</taxon>
    </lineage>
</organism>
<sequence length="770" mass="85922">MQRELVLVEFSVVITLSIITLILLVVIFRKKTLTSTWKTCSALCFFFGSNAFVSLLGILFAIQWMLFASSIIENVAGNTVLLVAVGHTFILSQHMNHCSTIGLFAQRVYCLLYPTKSATKFNYTVFTMLLFVFIGGSTGLTYARIRSVTVDGSPVPDGCYSFNCMSSSSASVRTLSNIFGIGLTAASMLLGSLMLCLLRKYKKRKSTALDRKNNSFALYVFYAQFVFETFPMLFDIGFSVTANINLGQYIGPFGLVGDAIDNAVQKMFTNSSYQFANIGQGNTVRTQNLCIGKLPFYDAKDTILELKELPAAGPGLQKTPSKLQFKFDVHRSILNGLARSESAPLPRMELQLRFFSAGNAAVEQFDSFPPNCSVHIDGKAVTLPNVIPTNIPKTEAKRPSLPVNVTSYVNLAFTQHSLTVEWSGDNRFWAVAIYHVQHVNSAFLFKRLADRRYMRPQSVTKKTIIQRLNGDDDDGISMDSMKVSLLCPLSRTRMIMPAKGANCSHLQCFDLNSYLMMNERRSTWKCPICDQTSTAYNLVRDQYFIDILHKTDSSTIEVELLRDGSWRVVEVRVETLSDEENCDVMTCKKMSFLSKPHNVPKALSSTTENAQFDVITLDSDDEYDDDEMIAPYGAQTHSNRTVYPTTSQNRDIPLICLDDSDDGHYQLSTSTSTNMASGMQGNFGGTPSWIPMNQKTGPAYPSMNSSFVDQNSSFYSAHPWGVEVNLHATATTAVHLRMSYDNNMDITSMETIEARQEPTFVRHNGSHRPL</sequence>
<dbReference type="Pfam" id="PF14324">
    <property type="entry name" value="PINIT"/>
    <property type="match status" value="1"/>
</dbReference>
<protein>
    <recommendedName>
        <fullName evidence="14">SP-RING-type domain-containing protein</fullName>
    </recommendedName>
</protein>
<keyword evidence="9" id="KW-1133">Transmembrane helix</keyword>
<evidence type="ECO:0000256" key="2">
    <source>
        <dbReference type="ARBA" id="ARBA00005383"/>
    </source>
</evidence>
<proteinExistence type="inferred from homology"/>
<dbReference type="InterPro" id="IPR013083">
    <property type="entry name" value="Znf_RING/FYVE/PHD"/>
</dbReference>
<dbReference type="InterPro" id="IPR023321">
    <property type="entry name" value="PINIT"/>
</dbReference>
<feature type="transmembrane region" description="Helical" evidence="9">
    <location>
        <begin position="178"/>
        <end position="198"/>
    </location>
</feature>
<evidence type="ECO:0000256" key="8">
    <source>
        <dbReference type="PROSITE-ProRule" id="PRU00452"/>
    </source>
</evidence>
<keyword evidence="7" id="KW-0862">Zinc</keyword>
<feature type="transmembrane region" description="Helical" evidence="9">
    <location>
        <begin position="40"/>
        <end position="65"/>
    </location>
</feature>
<dbReference type="CDD" id="cd16650">
    <property type="entry name" value="SP-RING_PIAS-like"/>
    <property type="match status" value="1"/>
</dbReference>
<dbReference type="PROSITE" id="PS51044">
    <property type="entry name" value="ZF_SP_RING"/>
    <property type="match status" value="1"/>
</dbReference>
<evidence type="ECO:0000259" key="10">
    <source>
        <dbReference type="PROSITE" id="PS51044"/>
    </source>
</evidence>
<evidence type="ECO:0000256" key="7">
    <source>
        <dbReference type="ARBA" id="ARBA00022833"/>
    </source>
</evidence>
<dbReference type="PANTHER" id="PTHR10782">
    <property type="entry name" value="ZINC FINGER MIZ DOMAIN-CONTAINING PROTEIN"/>
    <property type="match status" value="1"/>
</dbReference>
<accession>A0AA39MAA5</accession>
<dbReference type="Proteomes" id="UP001175271">
    <property type="component" value="Unassembled WGS sequence"/>
</dbReference>
<evidence type="ECO:0000313" key="12">
    <source>
        <dbReference type="EMBL" id="KAK0426827.1"/>
    </source>
</evidence>